<evidence type="ECO:0000256" key="5">
    <source>
        <dbReference type="ARBA" id="ARBA00023224"/>
    </source>
</evidence>
<dbReference type="KEGG" id="asr:WL1483_3627"/>
<evidence type="ECO:0000259" key="11">
    <source>
        <dbReference type="PROSITE" id="PS50885"/>
    </source>
</evidence>
<comment type="similarity">
    <text evidence="6">Belongs to the methyl-accepting chemotaxis (MCP) protein family.</text>
</comment>
<feature type="domain" description="HAMP" evidence="11">
    <location>
        <begin position="287"/>
        <end position="340"/>
    </location>
</feature>
<proteinExistence type="inferred from homology"/>
<protein>
    <submittedName>
        <fullName evidence="12">Methyl-accepting chemotaxis protein</fullName>
    </submittedName>
</protein>
<comment type="subcellular location">
    <subcellularLocation>
        <location evidence="1">Membrane</location>
        <topology evidence="1">Multi-pass membrane protein</topology>
    </subcellularLocation>
</comment>
<dbReference type="GO" id="GO:0016020">
    <property type="term" value="C:membrane"/>
    <property type="evidence" value="ECO:0007669"/>
    <property type="project" value="UniProtKB-SubCell"/>
</dbReference>
<evidence type="ECO:0000256" key="4">
    <source>
        <dbReference type="ARBA" id="ARBA00023136"/>
    </source>
</evidence>
<keyword evidence="2 9" id="KW-0812">Transmembrane</keyword>
<dbReference type="SUPFAM" id="SSF58104">
    <property type="entry name" value="Methyl-accepting chemotaxis protein (MCP) signaling domain"/>
    <property type="match status" value="1"/>
</dbReference>
<dbReference type="SMART" id="SM00304">
    <property type="entry name" value="HAMP"/>
    <property type="match status" value="1"/>
</dbReference>
<dbReference type="AlphaFoldDB" id="A0A0S2SN29"/>
<reference evidence="12 13" key="2">
    <citation type="journal article" date="2016" name="Genome Announc.">
        <title>Complete Genome Sequence of the Highly Virulent Aeromonas schubertii Strain WL1483, Isolated from Diseased Snakehead Fish (Channa argus) in China.</title>
        <authorList>
            <person name="Liu L."/>
            <person name="Li N."/>
            <person name="Zhang D."/>
            <person name="Fu X."/>
            <person name="Shi C."/>
            <person name="Lin Q."/>
            <person name="Hao G."/>
        </authorList>
    </citation>
    <scope>NUCLEOTIDE SEQUENCE [LARGE SCALE GENOMIC DNA]</scope>
    <source>
        <strain evidence="12 13">WL1483</strain>
    </source>
</reference>
<dbReference type="EMBL" id="CP013067">
    <property type="protein sequence ID" value="ALP43046.1"/>
    <property type="molecule type" value="Genomic_DNA"/>
</dbReference>
<feature type="transmembrane region" description="Helical" evidence="9">
    <location>
        <begin position="7"/>
        <end position="27"/>
    </location>
</feature>
<dbReference type="InterPro" id="IPR003660">
    <property type="entry name" value="HAMP_dom"/>
</dbReference>
<evidence type="ECO:0000259" key="10">
    <source>
        <dbReference type="PROSITE" id="PS50111"/>
    </source>
</evidence>
<dbReference type="GO" id="GO:0006935">
    <property type="term" value="P:chemotaxis"/>
    <property type="evidence" value="ECO:0007669"/>
    <property type="project" value="UniProtKB-ARBA"/>
</dbReference>
<dbReference type="Proteomes" id="UP000058114">
    <property type="component" value="Chromosome"/>
</dbReference>
<evidence type="ECO:0000256" key="3">
    <source>
        <dbReference type="ARBA" id="ARBA00022989"/>
    </source>
</evidence>
<dbReference type="PANTHER" id="PTHR32089:SF119">
    <property type="entry name" value="METHYL-ACCEPTING CHEMOTAXIS PROTEIN CTPL"/>
    <property type="match status" value="1"/>
</dbReference>
<gene>
    <name evidence="12" type="primary">ctpH</name>
    <name evidence="12" type="ORF">WL1483_3627</name>
</gene>
<dbReference type="Pfam" id="PF00672">
    <property type="entry name" value="HAMP"/>
    <property type="match status" value="1"/>
</dbReference>
<dbReference type="PATRIC" id="fig|652.5.peg.186"/>
<keyword evidence="5 7" id="KW-0807">Transducer</keyword>
<dbReference type="PROSITE" id="PS50111">
    <property type="entry name" value="CHEMOTAXIS_TRANSDUC_2"/>
    <property type="match status" value="1"/>
</dbReference>
<dbReference type="InterPro" id="IPR032255">
    <property type="entry name" value="HBM"/>
</dbReference>
<organism evidence="12 13">
    <name type="scientific">Aeromonas schubertii</name>
    <dbReference type="NCBI Taxonomy" id="652"/>
    <lineage>
        <taxon>Bacteria</taxon>
        <taxon>Pseudomonadati</taxon>
        <taxon>Pseudomonadota</taxon>
        <taxon>Gammaproteobacteria</taxon>
        <taxon>Aeromonadales</taxon>
        <taxon>Aeromonadaceae</taxon>
        <taxon>Aeromonas</taxon>
    </lineage>
</organism>
<accession>A0A0S2SN29</accession>
<feature type="region of interest" description="Disordered" evidence="8">
    <location>
        <begin position="589"/>
        <end position="608"/>
    </location>
</feature>
<evidence type="ECO:0000256" key="2">
    <source>
        <dbReference type="ARBA" id="ARBA00022692"/>
    </source>
</evidence>
<feature type="compositionally biased region" description="Polar residues" evidence="8">
    <location>
        <begin position="596"/>
        <end position="608"/>
    </location>
</feature>
<dbReference type="CDD" id="cd06225">
    <property type="entry name" value="HAMP"/>
    <property type="match status" value="1"/>
</dbReference>
<dbReference type="CDD" id="cd11386">
    <property type="entry name" value="MCP_signal"/>
    <property type="match status" value="1"/>
</dbReference>
<sequence length="617" mass="68263">MLIRHKLILNSIMVAAAMLVLSALFYYSGQVKQRLFDAQQNVLLQEQAILRLRQAQTDFLLNKQMTETEHFKQEMADFHRRNDLLQEDENLKQVRPELASLDNLMTQYDGYFTALVTQMQKIGLTPEEGLYGRLRNAIHNVEESLKSHEQAELMIPMLQLRRTEKDFMLRSDLKYLGKFEELHRGFMEALQTIPEAERAQVLAASDQYRRDFVALVQGMQELGLSEHEGLQEKLHGVVEGAVQALAETNGKIATLLEERTTLLGNLMLLCGAVIILCVGAMSTLLGRSIDHPISRVNETVNRIRQDNDLRLKIALNGQDEMAQLAGNLDVMLDGFRDLLGEVKRSADTLTQASGHLSGNVRRASEGASRQLQETDMVATASNEMGATIEEIARNTEQAATNAQMTNQKAQEGRSAVSNTVEQIDSLAENLSESVGEVTKLQAASQTIGSVLDVIRGIAEQTNLLALNAAIEAARAGEQGRGFAVVADEVRSLANRTQQSTQEIAAIIASLQQQTGSMVQLMETCREQGMNSASQAAGAGQLLDQITEDVTRIMDMSTQIATAIEEQSLVAQEVNRNVTNIRDIAEESSKMAEENAHSSQELSQQANRLNQAVSRYRV</sequence>
<dbReference type="GO" id="GO:0007165">
    <property type="term" value="P:signal transduction"/>
    <property type="evidence" value="ECO:0007669"/>
    <property type="project" value="UniProtKB-KW"/>
</dbReference>
<keyword evidence="3 9" id="KW-1133">Transmembrane helix</keyword>
<evidence type="ECO:0000256" key="9">
    <source>
        <dbReference type="SAM" id="Phobius"/>
    </source>
</evidence>
<dbReference type="SMART" id="SM01358">
    <property type="entry name" value="HBM"/>
    <property type="match status" value="1"/>
</dbReference>
<dbReference type="RefSeq" id="WP_060583446.1">
    <property type="nucleotide sequence ID" value="NZ_CP013067.1"/>
</dbReference>
<keyword evidence="4 9" id="KW-0472">Membrane</keyword>
<dbReference type="SMART" id="SM00283">
    <property type="entry name" value="MA"/>
    <property type="match status" value="1"/>
</dbReference>
<reference evidence="13" key="1">
    <citation type="submission" date="2015-10" db="EMBL/GenBank/DDBJ databases">
        <title>Complete Genome Sequence of Aeromonas schubertii strain WL1483.</title>
        <authorList>
            <person name="Liu L."/>
        </authorList>
    </citation>
    <scope>NUCLEOTIDE SEQUENCE [LARGE SCALE GENOMIC DNA]</scope>
    <source>
        <strain evidence="13">WL1483</strain>
    </source>
</reference>
<evidence type="ECO:0000256" key="7">
    <source>
        <dbReference type="PROSITE-ProRule" id="PRU00284"/>
    </source>
</evidence>
<name>A0A0S2SN29_9GAMM</name>
<dbReference type="PROSITE" id="PS50885">
    <property type="entry name" value="HAMP"/>
    <property type="match status" value="1"/>
</dbReference>
<dbReference type="Gene3D" id="1.10.287.950">
    <property type="entry name" value="Methyl-accepting chemotaxis protein"/>
    <property type="match status" value="1"/>
</dbReference>
<dbReference type="PANTHER" id="PTHR32089">
    <property type="entry name" value="METHYL-ACCEPTING CHEMOTAXIS PROTEIN MCPB"/>
    <property type="match status" value="1"/>
</dbReference>
<evidence type="ECO:0000313" key="13">
    <source>
        <dbReference type="Proteomes" id="UP000058114"/>
    </source>
</evidence>
<evidence type="ECO:0000256" key="8">
    <source>
        <dbReference type="SAM" id="MobiDB-lite"/>
    </source>
</evidence>
<dbReference type="Pfam" id="PF00015">
    <property type="entry name" value="MCPsignal"/>
    <property type="match status" value="1"/>
</dbReference>
<evidence type="ECO:0000313" key="12">
    <source>
        <dbReference type="EMBL" id="ALP43046.1"/>
    </source>
</evidence>
<evidence type="ECO:0000256" key="1">
    <source>
        <dbReference type="ARBA" id="ARBA00004141"/>
    </source>
</evidence>
<feature type="domain" description="Methyl-accepting transducer" evidence="10">
    <location>
        <begin position="345"/>
        <end position="581"/>
    </location>
</feature>
<dbReference type="FunFam" id="1.10.287.950:FF:000001">
    <property type="entry name" value="Methyl-accepting chemotaxis sensory transducer"/>
    <property type="match status" value="1"/>
</dbReference>
<evidence type="ECO:0000256" key="6">
    <source>
        <dbReference type="ARBA" id="ARBA00029447"/>
    </source>
</evidence>
<dbReference type="InterPro" id="IPR004089">
    <property type="entry name" value="MCPsignal_dom"/>
</dbReference>